<proteinExistence type="predicted"/>
<accession>A0A0A9CUA3</accession>
<sequence length="33" mass="4060">MSLLVFCIGLEVSFCLELRKRYRCYPFKHFKTM</sequence>
<dbReference type="EMBL" id="GBRH01217966">
    <property type="protein sequence ID" value="JAD79929.1"/>
    <property type="molecule type" value="Transcribed_RNA"/>
</dbReference>
<name>A0A0A9CUA3_ARUDO</name>
<reference evidence="1" key="2">
    <citation type="journal article" date="2015" name="Data Brief">
        <title>Shoot transcriptome of the giant reed, Arundo donax.</title>
        <authorList>
            <person name="Barrero R.A."/>
            <person name="Guerrero F.D."/>
            <person name="Moolhuijzen P."/>
            <person name="Goolsby J.A."/>
            <person name="Tidwell J."/>
            <person name="Bellgard S.E."/>
            <person name="Bellgard M.I."/>
        </authorList>
    </citation>
    <scope>NUCLEOTIDE SEQUENCE</scope>
    <source>
        <tissue evidence="1">Shoot tissue taken approximately 20 cm above the soil surface</tissue>
    </source>
</reference>
<protein>
    <submittedName>
        <fullName evidence="1">Uncharacterized protein</fullName>
    </submittedName>
</protein>
<reference evidence="1" key="1">
    <citation type="submission" date="2014-09" db="EMBL/GenBank/DDBJ databases">
        <authorList>
            <person name="Magalhaes I.L.F."/>
            <person name="Oliveira U."/>
            <person name="Santos F.R."/>
            <person name="Vidigal T.H.D.A."/>
            <person name="Brescovit A.D."/>
            <person name="Santos A.J."/>
        </authorList>
    </citation>
    <scope>NUCLEOTIDE SEQUENCE</scope>
    <source>
        <tissue evidence="1">Shoot tissue taken approximately 20 cm above the soil surface</tissue>
    </source>
</reference>
<evidence type="ECO:0000313" key="1">
    <source>
        <dbReference type="EMBL" id="JAD79929.1"/>
    </source>
</evidence>
<organism evidence="1">
    <name type="scientific">Arundo donax</name>
    <name type="common">Giant reed</name>
    <name type="synonym">Donax arundinaceus</name>
    <dbReference type="NCBI Taxonomy" id="35708"/>
    <lineage>
        <taxon>Eukaryota</taxon>
        <taxon>Viridiplantae</taxon>
        <taxon>Streptophyta</taxon>
        <taxon>Embryophyta</taxon>
        <taxon>Tracheophyta</taxon>
        <taxon>Spermatophyta</taxon>
        <taxon>Magnoliopsida</taxon>
        <taxon>Liliopsida</taxon>
        <taxon>Poales</taxon>
        <taxon>Poaceae</taxon>
        <taxon>PACMAD clade</taxon>
        <taxon>Arundinoideae</taxon>
        <taxon>Arundineae</taxon>
        <taxon>Arundo</taxon>
    </lineage>
</organism>
<dbReference type="AlphaFoldDB" id="A0A0A9CUA3"/>